<evidence type="ECO:0000256" key="4">
    <source>
        <dbReference type="ARBA" id="ARBA00022827"/>
    </source>
</evidence>
<name>A0ABR4PC35_9HELO</name>
<keyword evidence="5" id="KW-0560">Oxidoreductase</keyword>
<gene>
    <name evidence="8" type="ORF">PVAG01_07318</name>
</gene>
<accession>A0ABR4PC35</accession>
<dbReference type="EMBL" id="JBFCZG010000006">
    <property type="protein sequence ID" value="KAL3420873.1"/>
    <property type="molecule type" value="Genomic_DNA"/>
</dbReference>
<dbReference type="Gene3D" id="3.30.9.10">
    <property type="entry name" value="D-Amino Acid Oxidase, subunit A, domain 2"/>
    <property type="match status" value="1"/>
</dbReference>
<evidence type="ECO:0000256" key="2">
    <source>
        <dbReference type="ARBA" id="ARBA00006730"/>
    </source>
</evidence>
<comment type="caution">
    <text evidence="8">The sequence shown here is derived from an EMBL/GenBank/DDBJ whole genome shotgun (WGS) entry which is preliminary data.</text>
</comment>
<dbReference type="SUPFAM" id="SSF51971">
    <property type="entry name" value="Nucleotide-binding domain"/>
    <property type="match status" value="1"/>
</dbReference>
<keyword evidence="3" id="KW-0285">Flavoprotein</keyword>
<evidence type="ECO:0000256" key="5">
    <source>
        <dbReference type="ARBA" id="ARBA00023002"/>
    </source>
</evidence>
<sequence>MPESIGIIGAGITGLACASVLCSKYDVTIVARDLPGDLGTDWASPWAGAVFHPQKTTDRLKQEMQTIAFKHYWALAHTDPASGVKVFPMTEYFDEDLTSSDATQEREKIWYRSLMPNYRIIATEDLPSGTDISTDIDTQPGEPRAGTEESRIRSGIRYATVAINPLLYLPWLSRRLQAQGVRLVRQTVSSLAEARTATGAARVLINCAGVGAGALARDDSVVPVRGQTMFVRTRAFGELVMRESASEYTYVIPRVVLSSSSSSSLGSRSEEARADRRLGTETEIHGVILGGIKSTRRDTAVDQDLKHDILRRVNRITGNAFAGLDLDPASSSSIIDDIVGFRPGRTGGKGLRVERVDGEDLGDGDGKRDAGVVVVHAYGVEGAGYIYSFGIAERVRWLIEGGERGERAFRAKL</sequence>
<dbReference type="PIRSF" id="PIRSF000189">
    <property type="entry name" value="D-aa_oxidase"/>
    <property type="match status" value="1"/>
</dbReference>
<evidence type="ECO:0000313" key="9">
    <source>
        <dbReference type="Proteomes" id="UP001629113"/>
    </source>
</evidence>
<reference evidence="8 9" key="1">
    <citation type="submission" date="2024-06" db="EMBL/GenBank/DDBJ databases">
        <title>Complete genome of Phlyctema vagabunda strain 19-DSS-EL-015.</title>
        <authorList>
            <person name="Fiorenzani C."/>
        </authorList>
    </citation>
    <scope>NUCLEOTIDE SEQUENCE [LARGE SCALE GENOMIC DNA]</scope>
    <source>
        <strain evidence="8 9">19-DSS-EL-015</strain>
    </source>
</reference>
<keyword evidence="9" id="KW-1185">Reference proteome</keyword>
<dbReference type="Proteomes" id="UP001629113">
    <property type="component" value="Unassembled WGS sequence"/>
</dbReference>
<dbReference type="InterPro" id="IPR023209">
    <property type="entry name" value="DAO"/>
</dbReference>
<evidence type="ECO:0000256" key="1">
    <source>
        <dbReference type="ARBA" id="ARBA00001974"/>
    </source>
</evidence>
<comment type="similarity">
    <text evidence="2">Belongs to the DAMOX/DASOX family.</text>
</comment>
<evidence type="ECO:0000313" key="8">
    <source>
        <dbReference type="EMBL" id="KAL3420873.1"/>
    </source>
</evidence>
<organism evidence="8 9">
    <name type="scientific">Phlyctema vagabunda</name>
    <dbReference type="NCBI Taxonomy" id="108571"/>
    <lineage>
        <taxon>Eukaryota</taxon>
        <taxon>Fungi</taxon>
        <taxon>Dikarya</taxon>
        <taxon>Ascomycota</taxon>
        <taxon>Pezizomycotina</taxon>
        <taxon>Leotiomycetes</taxon>
        <taxon>Helotiales</taxon>
        <taxon>Dermateaceae</taxon>
        <taxon>Phlyctema</taxon>
    </lineage>
</organism>
<dbReference type="InterPro" id="IPR006076">
    <property type="entry name" value="FAD-dep_OxRdtase"/>
</dbReference>
<dbReference type="PANTHER" id="PTHR11530:SF11">
    <property type="entry name" value="D-ASPARTATE OXIDASE"/>
    <property type="match status" value="1"/>
</dbReference>
<comment type="cofactor">
    <cofactor evidence="1">
        <name>FAD</name>
        <dbReference type="ChEBI" id="CHEBI:57692"/>
    </cofactor>
</comment>
<proteinExistence type="inferred from homology"/>
<evidence type="ECO:0000256" key="3">
    <source>
        <dbReference type="ARBA" id="ARBA00022630"/>
    </source>
</evidence>
<evidence type="ECO:0000259" key="7">
    <source>
        <dbReference type="Pfam" id="PF01266"/>
    </source>
</evidence>
<dbReference type="Pfam" id="PF01266">
    <property type="entry name" value="DAO"/>
    <property type="match status" value="1"/>
</dbReference>
<dbReference type="PANTHER" id="PTHR11530">
    <property type="entry name" value="D-AMINO ACID OXIDASE"/>
    <property type="match status" value="1"/>
</dbReference>
<feature type="region of interest" description="Disordered" evidence="6">
    <location>
        <begin position="129"/>
        <end position="150"/>
    </location>
</feature>
<feature type="domain" description="FAD dependent oxidoreductase" evidence="7">
    <location>
        <begin position="5"/>
        <end position="394"/>
    </location>
</feature>
<evidence type="ECO:0000256" key="6">
    <source>
        <dbReference type="SAM" id="MobiDB-lite"/>
    </source>
</evidence>
<protein>
    <submittedName>
        <fullName evidence="8">FAD dependent oxidoreductase</fullName>
    </submittedName>
</protein>
<keyword evidence="4" id="KW-0274">FAD</keyword>
<dbReference type="Gene3D" id="3.40.50.720">
    <property type="entry name" value="NAD(P)-binding Rossmann-like Domain"/>
    <property type="match status" value="1"/>
</dbReference>